<evidence type="ECO:0000313" key="2">
    <source>
        <dbReference type="Proteomes" id="UP000829992"/>
    </source>
</evidence>
<reference evidence="1 2" key="1">
    <citation type="submission" date="2022-05" db="EMBL/GenBank/DDBJ databases">
        <authorList>
            <person name="Zhou X."/>
            <person name="Li K."/>
            <person name="Man Y."/>
        </authorList>
    </citation>
    <scope>NUCLEOTIDE SEQUENCE [LARGE SCALE GENOMIC DNA]</scope>
    <source>
        <strain evidence="1 2">MS405</strain>
    </source>
</reference>
<proteinExistence type="predicted"/>
<sequence>MEIRLNPPDGIPPVFIGMPFEEAVKAAEVWGDVRVLGPTSLDPTVKIQAVNDGFDVLLILRDQKTVNAVDVSGPDGDDGDGDDGTDLRVLYDGVDVFRTPARQLLPMFADRGHRIDDTDPESPVVLDLTIAFSRWTSQDVPVDPEDGLPLYFTAALVSNENPRTP</sequence>
<dbReference type="RefSeq" id="WP_249588438.1">
    <property type="nucleotide sequence ID" value="NZ_BAAAQL010000037.1"/>
</dbReference>
<gene>
    <name evidence="1" type="ORF">M4V62_18985</name>
</gene>
<accession>A0ABY4PVN2</accession>
<keyword evidence="2" id="KW-1185">Reference proteome</keyword>
<name>A0ABY4PVN2_9ACTN</name>
<dbReference type="Proteomes" id="UP000829992">
    <property type="component" value="Chromosome"/>
</dbReference>
<organism evidence="1 2">
    <name type="scientific">Streptomyces durmitorensis</name>
    <dbReference type="NCBI Taxonomy" id="319947"/>
    <lineage>
        <taxon>Bacteria</taxon>
        <taxon>Bacillati</taxon>
        <taxon>Actinomycetota</taxon>
        <taxon>Actinomycetes</taxon>
        <taxon>Kitasatosporales</taxon>
        <taxon>Streptomycetaceae</taxon>
        <taxon>Streptomyces</taxon>
    </lineage>
</organism>
<evidence type="ECO:0000313" key="1">
    <source>
        <dbReference type="EMBL" id="UQT57018.1"/>
    </source>
</evidence>
<protein>
    <submittedName>
        <fullName evidence="1">Uncharacterized protein</fullName>
    </submittedName>
</protein>
<dbReference type="EMBL" id="CP097289">
    <property type="protein sequence ID" value="UQT57018.1"/>
    <property type="molecule type" value="Genomic_DNA"/>
</dbReference>